<keyword evidence="4" id="KW-1133">Transmembrane helix</keyword>
<evidence type="ECO:0000256" key="2">
    <source>
        <dbReference type="ARBA" id="ARBA00023002"/>
    </source>
</evidence>
<dbReference type="PANTHER" id="PTHR33365">
    <property type="entry name" value="YALI0B05434P"/>
    <property type="match status" value="1"/>
</dbReference>
<name>A0ABR4HH46_9EURO</name>
<dbReference type="EMBL" id="JBFXLT010000031">
    <property type="protein sequence ID" value="KAL2814808.1"/>
    <property type="molecule type" value="Genomic_DNA"/>
</dbReference>
<comment type="pathway">
    <text evidence="1">Mycotoxin biosynthesis.</text>
</comment>
<protein>
    <submittedName>
        <fullName evidence="5">Uncharacterized protein</fullName>
    </submittedName>
</protein>
<dbReference type="InterPro" id="IPR021765">
    <property type="entry name" value="UstYa-like"/>
</dbReference>
<dbReference type="PANTHER" id="PTHR33365:SF11">
    <property type="entry name" value="TAT PATHWAY SIGNAL SEQUENCE"/>
    <property type="match status" value="1"/>
</dbReference>
<comment type="similarity">
    <text evidence="3">Belongs to the ustYa family.</text>
</comment>
<dbReference type="Pfam" id="PF11807">
    <property type="entry name" value="UstYa"/>
    <property type="match status" value="1"/>
</dbReference>
<gene>
    <name evidence="5" type="ORF">BJX63DRAFT_391661</name>
</gene>
<dbReference type="Proteomes" id="UP001610334">
    <property type="component" value="Unassembled WGS sequence"/>
</dbReference>
<evidence type="ECO:0000256" key="3">
    <source>
        <dbReference type="ARBA" id="ARBA00035112"/>
    </source>
</evidence>
<accession>A0ABR4HH46</accession>
<evidence type="ECO:0000313" key="6">
    <source>
        <dbReference type="Proteomes" id="UP001610334"/>
    </source>
</evidence>
<organism evidence="5 6">
    <name type="scientific">Aspergillus granulosus</name>
    <dbReference type="NCBI Taxonomy" id="176169"/>
    <lineage>
        <taxon>Eukaryota</taxon>
        <taxon>Fungi</taxon>
        <taxon>Dikarya</taxon>
        <taxon>Ascomycota</taxon>
        <taxon>Pezizomycotina</taxon>
        <taxon>Eurotiomycetes</taxon>
        <taxon>Eurotiomycetidae</taxon>
        <taxon>Eurotiales</taxon>
        <taxon>Aspergillaceae</taxon>
        <taxon>Aspergillus</taxon>
        <taxon>Aspergillus subgen. Nidulantes</taxon>
    </lineage>
</organism>
<reference evidence="5 6" key="1">
    <citation type="submission" date="2024-07" db="EMBL/GenBank/DDBJ databases">
        <title>Section-level genome sequencing and comparative genomics of Aspergillus sections Usti and Cavernicolus.</title>
        <authorList>
            <consortium name="Lawrence Berkeley National Laboratory"/>
            <person name="Nybo J.L."/>
            <person name="Vesth T.C."/>
            <person name="Theobald S."/>
            <person name="Frisvad J.C."/>
            <person name="Larsen T.O."/>
            <person name="Kjaerboelling I."/>
            <person name="Rothschild-Mancinelli K."/>
            <person name="Lyhne E.K."/>
            <person name="Kogle M.E."/>
            <person name="Barry K."/>
            <person name="Clum A."/>
            <person name="Na H."/>
            <person name="Ledsgaard L."/>
            <person name="Lin J."/>
            <person name="Lipzen A."/>
            <person name="Kuo A."/>
            <person name="Riley R."/>
            <person name="Mondo S."/>
            <person name="Labutti K."/>
            <person name="Haridas S."/>
            <person name="Pangalinan J."/>
            <person name="Salamov A.A."/>
            <person name="Simmons B.A."/>
            <person name="Magnuson J.K."/>
            <person name="Chen J."/>
            <person name="Drula E."/>
            <person name="Henrissat B."/>
            <person name="Wiebenga A."/>
            <person name="Lubbers R.J."/>
            <person name="Gomes A.C."/>
            <person name="Makela M.R."/>
            <person name="Stajich J."/>
            <person name="Grigoriev I.V."/>
            <person name="Mortensen U.H."/>
            <person name="De Vries R.P."/>
            <person name="Baker S.E."/>
            <person name="Andersen M.R."/>
        </authorList>
    </citation>
    <scope>NUCLEOTIDE SEQUENCE [LARGE SCALE GENOMIC DNA]</scope>
    <source>
        <strain evidence="5 6">CBS 588.65</strain>
    </source>
</reference>
<evidence type="ECO:0000256" key="1">
    <source>
        <dbReference type="ARBA" id="ARBA00004685"/>
    </source>
</evidence>
<keyword evidence="4" id="KW-0472">Membrane</keyword>
<keyword evidence="2" id="KW-0560">Oxidoreductase</keyword>
<keyword evidence="4" id="KW-0812">Transmembrane</keyword>
<feature type="transmembrane region" description="Helical" evidence="4">
    <location>
        <begin position="77"/>
        <end position="97"/>
    </location>
</feature>
<comment type="caution">
    <text evidence="5">The sequence shown here is derived from an EMBL/GenBank/DDBJ whole genome shotgun (WGS) entry which is preliminary data.</text>
</comment>
<proteinExistence type="inferred from homology"/>
<sequence length="292" mass="33113">MTIQEVIDLSLCLSYSSRLFPVKHRSKPIFLQYQRMQASKLSIKLKDDSESTSFLTPSSKPRNSKTIFFDQFQSKTFLITSLFFNVILVGITAWVTLSLHRLADSITSPLEMHAFGKVPTRTVVWNHDHEYDKDPHDPEGPWEAIIPVGQGFIRVSDPRNYNLASGVPIDNKTSPTEEGYLVSMYHQLHCIAVLKRTVSVMENPNNTLLYFPTTGQKIFGGMDLEHSNHCVEYLRQAVMCSGDLTLEPAEIIDGQVSHSVSGWGVEHQCRDWDYIYNAVFNRRPNNVSSVTA</sequence>
<evidence type="ECO:0000256" key="4">
    <source>
        <dbReference type="SAM" id="Phobius"/>
    </source>
</evidence>
<keyword evidence="6" id="KW-1185">Reference proteome</keyword>
<evidence type="ECO:0000313" key="5">
    <source>
        <dbReference type="EMBL" id="KAL2814808.1"/>
    </source>
</evidence>